<dbReference type="Pfam" id="PF26373">
    <property type="entry name" value="MamC"/>
    <property type="match status" value="1"/>
</dbReference>
<dbReference type="AlphaFoldDB" id="A0A089PSQ4"/>
<dbReference type="EMBL" id="JAVDNV010000005">
    <property type="protein sequence ID" value="MDQ2309117.1"/>
    <property type="molecule type" value="Genomic_DNA"/>
</dbReference>
<evidence type="ECO:0000256" key="1">
    <source>
        <dbReference type="SAM" id="Phobius"/>
    </source>
</evidence>
<keyword evidence="5" id="KW-1185">Reference proteome</keyword>
<dbReference type="Proteomes" id="UP000036196">
    <property type="component" value="Unassembled WGS sequence"/>
</dbReference>
<dbReference type="KEGG" id="pge:LG71_25370"/>
<dbReference type="PROSITE" id="PS51257">
    <property type="entry name" value="PROKAR_LIPOPROTEIN"/>
    <property type="match status" value="1"/>
</dbReference>
<dbReference type="GeneID" id="61383312"/>
<protein>
    <submittedName>
        <fullName evidence="3">Uncharacterized protein</fullName>
    </submittedName>
</protein>
<evidence type="ECO:0000313" key="3">
    <source>
        <dbReference type="EMBL" id="KMK12697.1"/>
    </source>
</evidence>
<keyword evidence="1" id="KW-1133">Transmembrane helix</keyword>
<sequence>MSNSRDDFSPVNRALVAGALVGATGSCIAQWKNYRSGEQSLNMTALNVARDAAKGAAIGGGVMAISRAGAGRPLLSTLAIISAGVASMYLLDEIKKKNERENHE</sequence>
<dbReference type="EMBL" id="LDZF01000016">
    <property type="protein sequence ID" value="KMK12697.1"/>
    <property type="molecule type" value="Genomic_DNA"/>
</dbReference>
<dbReference type="InterPro" id="IPR058956">
    <property type="entry name" value="MamC"/>
</dbReference>
<evidence type="ECO:0000313" key="5">
    <source>
        <dbReference type="Proteomes" id="UP000036196"/>
    </source>
</evidence>
<evidence type="ECO:0000313" key="2">
    <source>
        <dbReference type="EMBL" id="EML1474319.1"/>
    </source>
</evidence>
<reference evidence="3 5" key="1">
    <citation type="submission" date="2015-05" db="EMBL/GenBank/DDBJ databases">
        <title>Genome sequences of Pluralibacter gergoviae.</title>
        <authorList>
            <person name="Greninger A.L."/>
            <person name="Miller S."/>
        </authorList>
    </citation>
    <scope>NUCLEOTIDE SEQUENCE [LARGE SCALE GENOMIC DNA]</scope>
    <source>
        <strain evidence="3 5">JS81F13</strain>
    </source>
</reference>
<dbReference type="STRING" id="61647.LG71_25370"/>
<dbReference type="PATRIC" id="fig|61647.14.peg.3841"/>
<dbReference type="EMBL" id="ABLOKC030000047">
    <property type="protein sequence ID" value="EML1474319.1"/>
    <property type="molecule type" value="Genomic_DNA"/>
</dbReference>
<dbReference type="RefSeq" id="WP_043086200.1">
    <property type="nucleotide sequence ID" value="NZ_CACVCI010000001.1"/>
</dbReference>
<keyword evidence="1" id="KW-0472">Membrane</keyword>
<gene>
    <name evidence="3" type="ORF">ABW06_15680</name>
    <name evidence="2" type="ORF">QEG54_005152</name>
    <name evidence="4" type="ORF">RBJ30_08395</name>
</gene>
<comment type="caution">
    <text evidence="3">The sequence shown here is derived from an EMBL/GenBank/DDBJ whole genome shotgun (WGS) entry which is preliminary data.</text>
</comment>
<reference evidence="4" key="2">
    <citation type="submission" date="2023-08" db="EMBL/GenBank/DDBJ databases">
        <title>WGS of pathogenic bacterial species, Los Angeles County Public Health Laboratories.</title>
        <authorList>
            <person name="Garrigues J.M."/>
            <person name="Green N.M."/>
        </authorList>
    </citation>
    <scope>NUCLEOTIDE SEQUENCE</scope>
    <source>
        <strain evidence="4">LACPHL-BACT-2023-00068</strain>
    </source>
</reference>
<reference evidence="2" key="3">
    <citation type="submission" date="2024-02" db="EMBL/GenBank/DDBJ databases">
        <authorList>
            <consortium name="Clinical and Environmental Microbiology Branch: Whole genome sequencing antimicrobial resistance pathogens in the healthcare setting"/>
        </authorList>
    </citation>
    <scope>NUCLEOTIDE SEQUENCE</scope>
    <source>
        <strain evidence="2">2021DK-00143</strain>
    </source>
</reference>
<proteinExistence type="predicted"/>
<feature type="transmembrane region" description="Helical" evidence="1">
    <location>
        <begin position="73"/>
        <end position="91"/>
    </location>
</feature>
<dbReference type="eggNOG" id="ENOG5032U7N">
    <property type="taxonomic scope" value="Bacteria"/>
</dbReference>
<dbReference type="Proteomes" id="UP001236270">
    <property type="component" value="Unassembled WGS sequence"/>
</dbReference>
<evidence type="ECO:0000313" key="4">
    <source>
        <dbReference type="EMBL" id="MDQ2309117.1"/>
    </source>
</evidence>
<organism evidence="3 5">
    <name type="scientific">Pluralibacter gergoviae</name>
    <name type="common">Enterobacter gergoviae</name>
    <dbReference type="NCBI Taxonomy" id="61647"/>
    <lineage>
        <taxon>Bacteria</taxon>
        <taxon>Pseudomonadati</taxon>
        <taxon>Pseudomonadota</taxon>
        <taxon>Gammaproteobacteria</taxon>
        <taxon>Enterobacterales</taxon>
        <taxon>Enterobacteriaceae</taxon>
        <taxon>Pluralibacter</taxon>
    </lineage>
</organism>
<keyword evidence="1" id="KW-0812">Transmembrane</keyword>
<accession>A0A089PSQ4</accession>
<name>A0A089PSQ4_PLUGE</name>